<proteinExistence type="predicted"/>
<dbReference type="STRING" id="84029.CROST_37090"/>
<organism evidence="1 2">
    <name type="scientific">Clostridium felsineum</name>
    <dbReference type="NCBI Taxonomy" id="36839"/>
    <lineage>
        <taxon>Bacteria</taxon>
        <taxon>Bacillati</taxon>
        <taxon>Bacillota</taxon>
        <taxon>Clostridia</taxon>
        <taxon>Eubacteriales</taxon>
        <taxon>Clostridiaceae</taxon>
        <taxon>Clostridium</taxon>
    </lineage>
</organism>
<dbReference type="InterPro" id="IPR051472">
    <property type="entry name" value="T3SS_Stator/FliH"/>
</dbReference>
<dbReference type="Proteomes" id="UP000190951">
    <property type="component" value="Chromosome"/>
</dbReference>
<dbReference type="EMBL" id="CP096983">
    <property type="protein sequence ID" value="URZ11368.1"/>
    <property type="molecule type" value="Genomic_DNA"/>
</dbReference>
<dbReference type="PANTHER" id="PTHR34982:SF1">
    <property type="entry name" value="FLAGELLAR ASSEMBLY PROTEIN FLIH"/>
    <property type="match status" value="1"/>
</dbReference>
<sequence>MQLSSNIINNNRVLDEKKKHVITVADIKPFIAEKVSSEDSEIESYSSIGDAIIKKARYEAECIKNKALEESREFYKKAYDEGLEDGKKRGYEDAYNETVVKGKNEIDNLKSLAEQNVANMVRSAKFEVEEYFKDMERKIKSLSIEIASHIMKERAKDVDGIDNMIYEALDICKKSKSIIIKCSSNHAKGVKESLDNWKSTLPYRGDFFVIEDGYVDEESAVIESDSGKVKVSIDDALEKIKEVVFKTE</sequence>
<evidence type="ECO:0000313" key="2">
    <source>
        <dbReference type="Proteomes" id="UP000190951"/>
    </source>
</evidence>
<protein>
    <submittedName>
        <fullName evidence="1">Uncharacterized protein</fullName>
    </submittedName>
</protein>
<dbReference type="GO" id="GO:0005829">
    <property type="term" value="C:cytosol"/>
    <property type="evidence" value="ECO:0007669"/>
    <property type="project" value="TreeGrafter"/>
</dbReference>
<gene>
    <name evidence="1" type="ORF">CROST_020850</name>
</gene>
<dbReference type="PANTHER" id="PTHR34982">
    <property type="entry name" value="YOP PROTEINS TRANSLOCATION PROTEIN L"/>
    <property type="match status" value="1"/>
</dbReference>
<dbReference type="RefSeq" id="WP_077832692.1">
    <property type="nucleotide sequence ID" value="NZ_CP096983.1"/>
</dbReference>
<evidence type="ECO:0000313" key="1">
    <source>
        <dbReference type="EMBL" id="URZ11368.1"/>
    </source>
</evidence>
<accession>A0A1S8L095</accession>
<dbReference type="AlphaFoldDB" id="A0A1S8L095"/>
<dbReference type="KEGG" id="crw:CROST_020850"/>
<reference evidence="1 2" key="1">
    <citation type="submission" date="2022-04" db="EMBL/GenBank/DDBJ databases">
        <title>Genome sequence of C. roseum typestrain.</title>
        <authorList>
            <person name="Poehlein A."/>
            <person name="Schoch T."/>
            <person name="Duerre P."/>
            <person name="Daniel R."/>
        </authorList>
    </citation>
    <scope>NUCLEOTIDE SEQUENCE [LARGE SCALE GENOMIC DNA]</scope>
    <source>
        <strain evidence="1 2">DSM 7320</strain>
    </source>
</reference>
<keyword evidence="2" id="KW-1185">Reference proteome</keyword>
<name>A0A1S8L095_9CLOT</name>